<protein>
    <recommendedName>
        <fullName evidence="2 9">DNA-directed RNA polymerase</fullName>
        <ecNumber evidence="2 9">2.7.7.6</ecNumber>
    </recommendedName>
</protein>
<proteinExistence type="inferred from homology"/>
<evidence type="ECO:0000256" key="10">
    <source>
        <dbReference type="SAM" id="MobiDB-lite"/>
    </source>
</evidence>
<dbReference type="InterPro" id="IPR037159">
    <property type="entry name" value="RNA_POL_N_sf"/>
</dbReference>
<accession>L1K266</accession>
<dbReference type="HOGENOM" id="CLU_003364_4_0_1"/>
<dbReference type="PROSITE" id="PS00489">
    <property type="entry name" value="RNA_POL_PHAGE_2"/>
    <property type="match status" value="1"/>
</dbReference>
<feature type="region of interest" description="Disordered" evidence="10">
    <location>
        <begin position="95"/>
        <end position="127"/>
    </location>
</feature>
<dbReference type="GO" id="GO:0006390">
    <property type="term" value="P:mitochondrial transcription"/>
    <property type="evidence" value="ECO:0007669"/>
    <property type="project" value="TreeGrafter"/>
</dbReference>
<keyword evidence="14" id="KW-1185">Reference proteome</keyword>
<gene>
    <name evidence="12" type="primary">RpoTm</name>
    <name evidence="12" type="ORF">GUITHDRAFT_182930</name>
</gene>
<evidence type="ECO:0000313" key="13">
    <source>
        <dbReference type="EnsemblProtists" id="EKX54674"/>
    </source>
</evidence>
<evidence type="ECO:0000313" key="14">
    <source>
        <dbReference type="Proteomes" id="UP000011087"/>
    </source>
</evidence>
<dbReference type="GeneID" id="17311222"/>
<dbReference type="SUPFAM" id="SSF56672">
    <property type="entry name" value="DNA/RNA polymerases"/>
    <property type="match status" value="1"/>
</dbReference>
<dbReference type="EC" id="2.7.7.6" evidence="2 9"/>
<evidence type="ECO:0000256" key="7">
    <source>
        <dbReference type="ARBA" id="ARBA00023163"/>
    </source>
</evidence>
<evidence type="ECO:0000256" key="2">
    <source>
        <dbReference type="ARBA" id="ARBA00012418"/>
    </source>
</evidence>
<dbReference type="GO" id="GO:0034245">
    <property type="term" value="C:mitochondrial DNA-directed RNA polymerase complex"/>
    <property type="evidence" value="ECO:0007669"/>
    <property type="project" value="TreeGrafter"/>
</dbReference>
<dbReference type="Gene3D" id="1.10.1320.10">
    <property type="entry name" value="DNA-directed RNA polymerase, N-terminal domain"/>
    <property type="match status" value="1"/>
</dbReference>
<evidence type="ECO:0000256" key="9">
    <source>
        <dbReference type="RuleBase" id="RU003805"/>
    </source>
</evidence>
<dbReference type="InterPro" id="IPR029262">
    <property type="entry name" value="RPOL_N"/>
</dbReference>
<evidence type="ECO:0000256" key="6">
    <source>
        <dbReference type="ARBA" id="ARBA00022946"/>
    </source>
</evidence>
<organism evidence="12">
    <name type="scientific">Guillardia theta (strain CCMP2712)</name>
    <name type="common">Cryptophyte</name>
    <dbReference type="NCBI Taxonomy" id="905079"/>
    <lineage>
        <taxon>Eukaryota</taxon>
        <taxon>Cryptophyceae</taxon>
        <taxon>Pyrenomonadales</taxon>
        <taxon>Geminigeraceae</taxon>
        <taxon>Guillardia</taxon>
    </lineage>
</organism>
<dbReference type="RefSeq" id="XP_005841654.1">
    <property type="nucleotide sequence ID" value="XM_005841597.1"/>
</dbReference>
<dbReference type="InterPro" id="IPR024075">
    <property type="entry name" value="DNA-dir_RNA_pol_helix_hairp_sf"/>
</dbReference>
<dbReference type="PROSITE" id="PS00900">
    <property type="entry name" value="RNA_POL_PHAGE_1"/>
    <property type="match status" value="1"/>
</dbReference>
<comment type="catalytic activity">
    <reaction evidence="8 9">
        <text>RNA(n) + a ribonucleoside 5'-triphosphate = RNA(n+1) + diphosphate</text>
        <dbReference type="Rhea" id="RHEA:21248"/>
        <dbReference type="Rhea" id="RHEA-COMP:14527"/>
        <dbReference type="Rhea" id="RHEA-COMP:17342"/>
        <dbReference type="ChEBI" id="CHEBI:33019"/>
        <dbReference type="ChEBI" id="CHEBI:61557"/>
        <dbReference type="ChEBI" id="CHEBI:140395"/>
        <dbReference type="EC" id="2.7.7.6"/>
    </reaction>
</comment>
<dbReference type="KEGG" id="gtt:GUITHDRAFT_182930"/>
<evidence type="ECO:0000256" key="1">
    <source>
        <dbReference type="ARBA" id="ARBA00009493"/>
    </source>
</evidence>
<dbReference type="InterPro" id="IPR043502">
    <property type="entry name" value="DNA/RNA_pol_sf"/>
</dbReference>
<dbReference type="STRING" id="905079.L1K266"/>
<feature type="compositionally biased region" description="Polar residues" evidence="10">
    <location>
        <begin position="95"/>
        <end position="112"/>
    </location>
</feature>
<dbReference type="Pfam" id="PF14700">
    <property type="entry name" value="RPOL_N"/>
    <property type="match status" value="1"/>
</dbReference>
<dbReference type="Proteomes" id="UP000011087">
    <property type="component" value="Unassembled WGS sequence"/>
</dbReference>
<keyword evidence="4 9" id="KW-0808">Transferase</keyword>
<dbReference type="PANTHER" id="PTHR10102">
    <property type="entry name" value="DNA-DIRECTED RNA POLYMERASE, MITOCHONDRIAL"/>
    <property type="match status" value="1"/>
</dbReference>
<dbReference type="EnsemblProtists" id="EKX54674">
    <property type="protein sequence ID" value="EKX54674"/>
    <property type="gene ID" value="GUITHDRAFT_182930"/>
</dbReference>
<dbReference type="Gene3D" id="1.10.150.20">
    <property type="entry name" value="5' to 3' exonuclease, C-terminal subdomain"/>
    <property type="match status" value="1"/>
</dbReference>
<dbReference type="EMBL" id="JH992967">
    <property type="protein sequence ID" value="EKX54674.1"/>
    <property type="molecule type" value="Genomic_DNA"/>
</dbReference>
<comment type="similarity">
    <text evidence="1 9">Belongs to the phage and mitochondrial RNA polymerase family.</text>
</comment>
<dbReference type="InterPro" id="IPR002092">
    <property type="entry name" value="DNA-dir_Rpol_phage-type"/>
</dbReference>
<dbReference type="InterPro" id="IPR046950">
    <property type="entry name" value="DNA-dir_Rpol_C_phage-type"/>
</dbReference>
<keyword evidence="5 9" id="KW-0548">Nucleotidyltransferase</keyword>
<keyword evidence="7 9" id="KW-0804">Transcription</keyword>
<dbReference type="OMA" id="DPPWIAS"/>
<reference evidence="14" key="2">
    <citation type="submission" date="2012-11" db="EMBL/GenBank/DDBJ databases">
        <authorList>
            <person name="Kuo A."/>
            <person name="Curtis B.A."/>
            <person name="Tanifuji G."/>
            <person name="Burki F."/>
            <person name="Gruber A."/>
            <person name="Irimia M."/>
            <person name="Maruyama S."/>
            <person name="Arias M.C."/>
            <person name="Ball S.G."/>
            <person name="Gile G.H."/>
            <person name="Hirakawa Y."/>
            <person name="Hopkins J.F."/>
            <person name="Rensing S.A."/>
            <person name="Schmutz J."/>
            <person name="Symeonidi A."/>
            <person name="Elias M."/>
            <person name="Eveleigh R.J."/>
            <person name="Herman E.K."/>
            <person name="Klute M.J."/>
            <person name="Nakayama T."/>
            <person name="Obornik M."/>
            <person name="Reyes-Prieto A."/>
            <person name="Armbrust E.V."/>
            <person name="Aves S.J."/>
            <person name="Beiko R.G."/>
            <person name="Coutinho P."/>
            <person name="Dacks J.B."/>
            <person name="Durnford D.G."/>
            <person name="Fast N.M."/>
            <person name="Green B.R."/>
            <person name="Grisdale C."/>
            <person name="Hempe F."/>
            <person name="Henrissat B."/>
            <person name="Hoppner M.P."/>
            <person name="Ishida K.-I."/>
            <person name="Kim E."/>
            <person name="Koreny L."/>
            <person name="Kroth P.G."/>
            <person name="Liu Y."/>
            <person name="Malik S.-B."/>
            <person name="Maier U.G."/>
            <person name="McRose D."/>
            <person name="Mock T."/>
            <person name="Neilson J.A."/>
            <person name="Onodera N.T."/>
            <person name="Poole A.M."/>
            <person name="Pritham E.J."/>
            <person name="Richards T.A."/>
            <person name="Rocap G."/>
            <person name="Roy S.W."/>
            <person name="Sarai C."/>
            <person name="Schaack S."/>
            <person name="Shirato S."/>
            <person name="Slamovits C.H."/>
            <person name="Spencer D.F."/>
            <person name="Suzuki S."/>
            <person name="Worden A.Z."/>
            <person name="Zauner S."/>
            <person name="Barry K."/>
            <person name="Bell C."/>
            <person name="Bharti A.K."/>
            <person name="Crow J.A."/>
            <person name="Grimwood J."/>
            <person name="Kramer R."/>
            <person name="Lindquist E."/>
            <person name="Lucas S."/>
            <person name="Salamov A."/>
            <person name="McFadden G.I."/>
            <person name="Lane C.E."/>
            <person name="Keeling P.J."/>
            <person name="Gray M.W."/>
            <person name="Grigoriev I.V."/>
            <person name="Archibald J.M."/>
        </authorList>
    </citation>
    <scope>NUCLEOTIDE SEQUENCE</scope>
    <source>
        <strain evidence="14">CCMP2712</strain>
    </source>
</reference>
<dbReference type="FunFam" id="1.10.287.280:FF:000001">
    <property type="entry name" value="DNA-directed RNA polymerase"/>
    <property type="match status" value="1"/>
</dbReference>
<dbReference type="SMART" id="SM01311">
    <property type="entry name" value="RPOL_N"/>
    <property type="match status" value="1"/>
</dbReference>
<feature type="domain" description="DNA-directed RNA polymerase N-terminal" evidence="11">
    <location>
        <begin position="336"/>
        <end position="674"/>
    </location>
</feature>
<dbReference type="AlphaFoldDB" id="L1K266"/>
<dbReference type="eggNOG" id="KOG1038">
    <property type="taxonomic scope" value="Eukaryota"/>
</dbReference>
<dbReference type="GO" id="GO:0003899">
    <property type="term" value="F:DNA-directed RNA polymerase activity"/>
    <property type="evidence" value="ECO:0007669"/>
    <property type="project" value="UniProtKB-EC"/>
</dbReference>
<name>L1K266_GUITC</name>
<sequence length="1194" mass="134768">MSGKRIRLSQGSREKLHLASFWPLTCASKLQACLLTPGWLQRPCSRREYSDVRRHDPIAACSLGKQIKGGHCLITSRLCQLSRFNLISRSARVSRNQAGGASDPGQSEGSPSSDRDESRVMNNQHASVDEMRPFRKSEIYPRIITTSKLLGETTISVDKPALVLVSLIHSILTKWIEVEQTMQSSVQDHKENADPRVLINSARLHSRFLDHNGGMPTDAFDDSTLSGLREKFEDSLLVHRGKPGLEMHMPNPYTANELPPQFKKYSKNPLAIMQNVDEDRLPHFFEVLEENIKSSTLQENSSIHSAVKASTKLSKILENKAKMMLKHPQWGTADFAKQIFLEQRGYEIGMSIYRKGRAATEMRGKGGSMSAVENLLLTWLDDVQLAVRRHQEAYVSRTFKQGEFVRFLIESLCCSAVEDPALSPFKDVEMFNYNMEQSISKIQTLHESDDEGIGLIGPILMSLPASKIAVITIHELLSSLLSGGGQVHFVRAARTVGEGIQAELGLEHVKKAKNRFLLSSRRLSALCKAHDVRKLNKLLSRLESQPLWDARMQVKVGAKLIQILMNSAKYKGSAAVTHVVQAQMSNKGMRKKGFLALDQEILQDLEKQHDSVAAHNPLLLPMIIRPFPWMSFDVGCYIQARTKVMRIVDKGLQEESCRNHDLSRIYAALDVLSGTGWCINRRLLNVVQHAWLDDMILGEIPQKDDFAVPELDPDCIDAAESYSQYREKKRVEQRNKDLHSLRCSLINQLHVATTMSDFKEFFFPHNLDFRGRAYPIPPHLNHLGSDICRGLLKFSKKKPLGKKGFYWLKVHLANLFGENKISYDDRVKWTEERMSQILHSAKNPLDSASRKFWLSADDPWQALATSMEIQEAIESGDPSTYLSNLPVHQDGSCNGLQHYAALGLDEIGGEQVNLVPGEKPSDPYTTVCNRVLEALDMDLRDPSSADHEVSKLVDKRVSRKVVKQTVMTTVYGVTFIGAREQIYNRLYEAYGIPGTNELQENDLYRASMYLAKLTLASVGNIFVGARKTMEWLTSVAKIVASTGQPVRWTTPLGLPVVQPYYKETMMSVETAVQNISLLKCDENGPINKLKQRTAFPPNFVHSLDSTHLLMTAIEFDRRGKTFAGVHDSFWTHACDYEELALVLREQFVHLYTQPILNDLKNSFERDYPTIGRLPVPLKGRLDINVVKQSPYFFS</sequence>
<evidence type="ECO:0000256" key="5">
    <source>
        <dbReference type="ARBA" id="ARBA00022695"/>
    </source>
</evidence>
<dbReference type="Gene3D" id="1.10.287.260">
    <property type="match status" value="1"/>
</dbReference>
<dbReference type="Pfam" id="PF00940">
    <property type="entry name" value="RNA_pol"/>
    <property type="match status" value="1"/>
</dbReference>
<keyword evidence="3 9" id="KW-0240">DNA-directed RNA polymerase</keyword>
<evidence type="ECO:0000256" key="3">
    <source>
        <dbReference type="ARBA" id="ARBA00022478"/>
    </source>
</evidence>
<evidence type="ECO:0000256" key="4">
    <source>
        <dbReference type="ARBA" id="ARBA00022679"/>
    </source>
</evidence>
<evidence type="ECO:0000313" key="12">
    <source>
        <dbReference type="EMBL" id="EKX54674.1"/>
    </source>
</evidence>
<dbReference type="Gene3D" id="1.10.287.280">
    <property type="match status" value="1"/>
</dbReference>
<reference evidence="12 14" key="1">
    <citation type="journal article" date="2012" name="Nature">
        <title>Algal genomes reveal evolutionary mosaicism and the fate of nucleomorphs.</title>
        <authorList>
            <consortium name="DOE Joint Genome Institute"/>
            <person name="Curtis B.A."/>
            <person name="Tanifuji G."/>
            <person name="Burki F."/>
            <person name="Gruber A."/>
            <person name="Irimia M."/>
            <person name="Maruyama S."/>
            <person name="Arias M.C."/>
            <person name="Ball S.G."/>
            <person name="Gile G.H."/>
            <person name="Hirakawa Y."/>
            <person name="Hopkins J.F."/>
            <person name="Kuo A."/>
            <person name="Rensing S.A."/>
            <person name="Schmutz J."/>
            <person name="Symeonidi A."/>
            <person name="Elias M."/>
            <person name="Eveleigh R.J."/>
            <person name="Herman E.K."/>
            <person name="Klute M.J."/>
            <person name="Nakayama T."/>
            <person name="Obornik M."/>
            <person name="Reyes-Prieto A."/>
            <person name="Armbrust E.V."/>
            <person name="Aves S.J."/>
            <person name="Beiko R.G."/>
            <person name="Coutinho P."/>
            <person name="Dacks J.B."/>
            <person name="Durnford D.G."/>
            <person name="Fast N.M."/>
            <person name="Green B.R."/>
            <person name="Grisdale C.J."/>
            <person name="Hempel F."/>
            <person name="Henrissat B."/>
            <person name="Hoppner M.P."/>
            <person name="Ishida K."/>
            <person name="Kim E."/>
            <person name="Koreny L."/>
            <person name="Kroth P.G."/>
            <person name="Liu Y."/>
            <person name="Malik S.B."/>
            <person name="Maier U.G."/>
            <person name="McRose D."/>
            <person name="Mock T."/>
            <person name="Neilson J.A."/>
            <person name="Onodera N.T."/>
            <person name="Poole A.M."/>
            <person name="Pritham E.J."/>
            <person name="Richards T.A."/>
            <person name="Rocap G."/>
            <person name="Roy S.W."/>
            <person name="Sarai C."/>
            <person name="Schaack S."/>
            <person name="Shirato S."/>
            <person name="Slamovits C.H."/>
            <person name="Spencer D.F."/>
            <person name="Suzuki S."/>
            <person name="Worden A.Z."/>
            <person name="Zauner S."/>
            <person name="Barry K."/>
            <person name="Bell C."/>
            <person name="Bharti A.K."/>
            <person name="Crow J.A."/>
            <person name="Grimwood J."/>
            <person name="Kramer R."/>
            <person name="Lindquist E."/>
            <person name="Lucas S."/>
            <person name="Salamov A."/>
            <person name="McFadden G.I."/>
            <person name="Lane C.E."/>
            <person name="Keeling P.J."/>
            <person name="Gray M.W."/>
            <person name="Grigoriev I.V."/>
            <person name="Archibald J.M."/>
        </authorList>
    </citation>
    <scope>NUCLEOTIDE SEQUENCE</scope>
    <source>
        <strain evidence="12 14">CCMP2712</strain>
    </source>
</reference>
<evidence type="ECO:0000259" key="11">
    <source>
        <dbReference type="SMART" id="SM01311"/>
    </source>
</evidence>
<reference evidence="13" key="3">
    <citation type="submission" date="2016-03" db="UniProtKB">
        <authorList>
            <consortium name="EnsemblProtists"/>
        </authorList>
    </citation>
    <scope>IDENTIFICATION</scope>
</reference>
<evidence type="ECO:0000256" key="8">
    <source>
        <dbReference type="ARBA" id="ARBA00048552"/>
    </source>
</evidence>
<dbReference type="PANTHER" id="PTHR10102:SF0">
    <property type="entry name" value="DNA-DIRECTED RNA POLYMERASE, MITOCHONDRIAL"/>
    <property type="match status" value="1"/>
</dbReference>
<dbReference type="PaxDb" id="55529-EKX54674"/>
<keyword evidence="6" id="KW-0809">Transit peptide</keyword>
<dbReference type="GO" id="GO:0003677">
    <property type="term" value="F:DNA binding"/>
    <property type="evidence" value="ECO:0007669"/>
    <property type="project" value="InterPro"/>
</dbReference>
<dbReference type="OrthoDB" id="276422at2759"/>
<comment type="function">
    <text evidence="9">DNA-dependent RNA polymerase catalyzes the transcription of DNA into RNA using the four ribonucleoside triphosphates as substrates.</text>
</comment>